<keyword evidence="4" id="KW-1185">Reference proteome</keyword>
<evidence type="ECO:0000313" key="4">
    <source>
        <dbReference type="Proteomes" id="UP001525890"/>
    </source>
</evidence>
<evidence type="ECO:0000256" key="1">
    <source>
        <dbReference type="SAM" id="MobiDB-lite"/>
    </source>
</evidence>
<feature type="compositionally biased region" description="Polar residues" evidence="1">
    <location>
        <begin position="73"/>
        <end position="85"/>
    </location>
</feature>
<feature type="signal peptide" evidence="2">
    <location>
        <begin position="1"/>
        <end position="31"/>
    </location>
</feature>
<organism evidence="3 4">
    <name type="scientific">Laspinema palackyanum D2a</name>
    <dbReference type="NCBI Taxonomy" id="2953684"/>
    <lineage>
        <taxon>Bacteria</taxon>
        <taxon>Bacillati</taxon>
        <taxon>Cyanobacteriota</taxon>
        <taxon>Cyanophyceae</taxon>
        <taxon>Oscillatoriophycideae</taxon>
        <taxon>Oscillatoriales</taxon>
        <taxon>Laspinemataceae</taxon>
        <taxon>Laspinema</taxon>
        <taxon>Laspinema palackyanum</taxon>
    </lineage>
</organism>
<dbReference type="RefSeq" id="WP_368005701.1">
    <property type="nucleotide sequence ID" value="NZ_JAMXFF010000007.1"/>
</dbReference>
<protein>
    <submittedName>
        <fullName evidence="3">Uncharacterized protein</fullName>
    </submittedName>
</protein>
<feature type="chain" id="PRO_5045759978" evidence="2">
    <location>
        <begin position="32"/>
        <end position="324"/>
    </location>
</feature>
<gene>
    <name evidence="3" type="ORF">NG799_06880</name>
</gene>
<reference evidence="3 4" key="1">
    <citation type="journal article" date="2022" name="Front. Microbiol.">
        <title>High genomic differentiation and limited gene flow indicate recent cryptic speciation within the genus Laspinema (cyanobacteria).</title>
        <authorList>
            <person name="Stanojkovic A."/>
            <person name="Skoupy S."/>
            <person name="Skaloud P."/>
            <person name="Dvorak P."/>
        </authorList>
    </citation>
    <scope>NUCLEOTIDE SEQUENCE [LARGE SCALE GENOMIC DNA]</scope>
    <source>
        <strain evidence="3 4">D2a</strain>
    </source>
</reference>
<feature type="region of interest" description="Disordered" evidence="1">
    <location>
        <begin position="35"/>
        <end position="168"/>
    </location>
</feature>
<accession>A0ABT2MMU2</accession>
<feature type="compositionally biased region" description="Low complexity" evidence="1">
    <location>
        <begin position="130"/>
        <end position="161"/>
    </location>
</feature>
<evidence type="ECO:0000256" key="2">
    <source>
        <dbReference type="SAM" id="SignalP"/>
    </source>
</evidence>
<name>A0ABT2MMU2_9CYAN</name>
<proteinExistence type="predicted"/>
<comment type="caution">
    <text evidence="3">The sequence shown here is derived from an EMBL/GenBank/DDBJ whole genome shotgun (WGS) entry which is preliminary data.</text>
</comment>
<dbReference type="Proteomes" id="UP001525890">
    <property type="component" value="Unassembled WGS sequence"/>
</dbReference>
<dbReference type="EMBL" id="JAMXFF010000007">
    <property type="protein sequence ID" value="MCT7966055.1"/>
    <property type="molecule type" value="Genomic_DNA"/>
</dbReference>
<evidence type="ECO:0000313" key="3">
    <source>
        <dbReference type="EMBL" id="MCT7966055.1"/>
    </source>
</evidence>
<sequence length="324" mass="33659">MSIKIFSLRHNICLFMGAVLILGFMPGSVHAFSDEVPPDSVISDEPTPTPETENKDPEEETETPIVPPANISPPENGQQPNNDTPAETPVESPGEITPNPVNPTPTIEASPDISQPNLLETTAETEGETAVEIPGETGQEATPTTTEETPEDGGQSTSGPSINPPIGSPNVEFVFSAPVTDAVNQTAVDIIQQSSSLTGEGGITAGDLGGGGGGTAISTALTTLLTGSSIDSANLNTLVQGLLQILGAPSREVAEQLVRSLLGLLKDGKVDPRRLWAATNAYNAFIAASSPEFLENPPIELVMIRAILSDLVEAAIAADIRSRN</sequence>
<keyword evidence="2" id="KW-0732">Signal</keyword>